<evidence type="ECO:0000256" key="1">
    <source>
        <dbReference type="SAM" id="Phobius"/>
    </source>
</evidence>
<organism evidence="2">
    <name type="scientific">Oscillatoriales cyanobacterium SpSt-402</name>
    <dbReference type="NCBI Taxonomy" id="2282168"/>
    <lineage>
        <taxon>Bacteria</taxon>
        <taxon>Bacillati</taxon>
        <taxon>Cyanobacteriota</taxon>
        <taxon>Cyanophyceae</taxon>
        <taxon>Oscillatoriophycideae</taxon>
        <taxon>Oscillatoriales</taxon>
    </lineage>
</organism>
<feature type="transmembrane region" description="Helical" evidence="1">
    <location>
        <begin position="80"/>
        <end position="102"/>
    </location>
</feature>
<sequence>MAVLRLLLYRPHVSTKRLPWAALLCLLAAYAMSGKFLAELPVVWLDWEIAIIGVLVAAMMHIRSPFHIKQWFAKSLRSDILALALLTIAAALLSVVLLWLHIFLKLLAILSAEILEAQCIDSSRTPFQ</sequence>
<dbReference type="EMBL" id="DSRD01000360">
    <property type="protein sequence ID" value="HGW93734.1"/>
    <property type="molecule type" value="Genomic_DNA"/>
</dbReference>
<evidence type="ECO:0000313" key="2">
    <source>
        <dbReference type="EMBL" id="HGW93734.1"/>
    </source>
</evidence>
<reference evidence="2" key="1">
    <citation type="journal article" date="2020" name="mSystems">
        <title>Genome- and Community-Level Interaction Insights into Carbon Utilization and Element Cycling Functions of Hydrothermarchaeota in Hydrothermal Sediment.</title>
        <authorList>
            <person name="Zhou Z."/>
            <person name="Liu Y."/>
            <person name="Xu W."/>
            <person name="Pan J."/>
            <person name="Luo Z.H."/>
            <person name="Li M."/>
        </authorList>
    </citation>
    <scope>NUCLEOTIDE SEQUENCE [LARGE SCALE GENOMIC DNA]</scope>
    <source>
        <strain evidence="2">SpSt-402</strain>
    </source>
</reference>
<protein>
    <submittedName>
        <fullName evidence="2">Uncharacterized protein</fullName>
    </submittedName>
</protein>
<keyword evidence="1" id="KW-1133">Transmembrane helix</keyword>
<keyword evidence="1" id="KW-0472">Membrane</keyword>
<accession>A0A832H133</accession>
<dbReference type="AlphaFoldDB" id="A0A832H133"/>
<feature type="transmembrane region" description="Helical" evidence="1">
    <location>
        <begin position="43"/>
        <end position="60"/>
    </location>
</feature>
<comment type="caution">
    <text evidence="2">The sequence shown here is derived from an EMBL/GenBank/DDBJ whole genome shotgun (WGS) entry which is preliminary data.</text>
</comment>
<name>A0A832H133_9CYAN</name>
<keyword evidence="1" id="KW-0812">Transmembrane</keyword>
<gene>
    <name evidence="2" type="ORF">ENR47_05560</name>
</gene>
<proteinExistence type="predicted"/>